<feature type="compositionally biased region" description="Pro residues" evidence="2">
    <location>
        <begin position="794"/>
        <end position="804"/>
    </location>
</feature>
<accession>A0A0D2UD70</accession>
<feature type="region of interest" description="Disordered" evidence="2">
    <location>
        <begin position="789"/>
        <end position="819"/>
    </location>
</feature>
<feature type="compositionally biased region" description="Basic and acidic residues" evidence="2">
    <location>
        <begin position="716"/>
        <end position="747"/>
    </location>
</feature>
<feature type="region of interest" description="Disordered" evidence="2">
    <location>
        <begin position="44"/>
        <end position="94"/>
    </location>
</feature>
<dbReference type="PANTHER" id="PTHR36721:SF1">
    <property type="entry name" value="OS04G0446401 PROTEIN"/>
    <property type="match status" value="1"/>
</dbReference>
<feature type="compositionally biased region" description="Basic and acidic residues" evidence="2">
    <location>
        <begin position="687"/>
        <end position="707"/>
    </location>
</feature>
<feature type="region of interest" description="Disordered" evidence="2">
    <location>
        <begin position="1"/>
        <end position="28"/>
    </location>
</feature>
<feature type="coiled-coil region" evidence="1">
    <location>
        <begin position="532"/>
        <end position="559"/>
    </location>
</feature>
<dbReference type="InterPro" id="IPR003124">
    <property type="entry name" value="WH2_dom"/>
</dbReference>
<evidence type="ECO:0000256" key="2">
    <source>
        <dbReference type="SAM" id="MobiDB-lite"/>
    </source>
</evidence>
<proteinExistence type="predicted"/>
<dbReference type="GO" id="GO:0003779">
    <property type="term" value="F:actin binding"/>
    <property type="evidence" value="ECO:0007669"/>
    <property type="project" value="InterPro"/>
</dbReference>
<keyword evidence="5" id="KW-1185">Reference proteome</keyword>
<gene>
    <name evidence="4" type="ORF">CAOG_003875</name>
</gene>
<dbReference type="STRING" id="595528.A0A0D2UD70"/>
<feature type="compositionally biased region" description="Pro residues" evidence="2">
    <location>
        <begin position="190"/>
        <end position="199"/>
    </location>
</feature>
<evidence type="ECO:0000313" key="4">
    <source>
        <dbReference type="EMBL" id="KJE93011.1"/>
    </source>
</evidence>
<feature type="compositionally biased region" description="Low complexity" evidence="2">
    <location>
        <begin position="805"/>
        <end position="819"/>
    </location>
</feature>
<feature type="coiled-coil region" evidence="1">
    <location>
        <begin position="604"/>
        <end position="634"/>
    </location>
</feature>
<feature type="compositionally biased region" description="Basic residues" evidence="2">
    <location>
        <begin position="1"/>
        <end position="10"/>
    </location>
</feature>
<sequence>MSARAKHSPSFKKLTQLPQTSLPPLPAQDEDWLAVSTIRSDAQQPAANLAVGAQSKSRPESPNADSASTAAKAPQPDAENALSSQTSPQECLGGAGSDNNTAAIGIAGSGAFAKLAVVDVTVAAGVKDALRVVIALPANDAACSTFVKLQSQREVLLESPTLVVPSPALPAPKTGISPLKLYGRFLGKSPSPPPPPPGPGQSQLSTSTAATTTAALRDDTFVLLEATIPCSVLATVDTNLGAITHLTDANLPLPTPPSLLGKLTGWASYASYCNDLKVYFKAYWEKSKFHRQELRDVLLKCATVHNLYLDDDSVTDVVEPFGEFNFRALQKKVDDARATLNLAKDNRNKALAKDRHERSLAKAELRRKRIAAGSADQAASSSSSSQYYISSSRHPGRTLRAFRACCDTSVGPLSSRECLKLPAELCNNLDDALIAAGAELAAAESAQFRYSIEAVEQELELAVKEAQQAASAKVDATQAVAADLVHDEVFVEFLQDTFHEVSKLADNLKKDVLRAISSHQLIEPMLLTTGGKARYRQEVAELAKVKKHLENVLQRVRQHVLEAQVDVNAHYLSRTAAAIKAAEAASSSAYELFDLKNLQAAFFNQKQALDIELLENALKQAQEAQVVAKLYHEEWQARQLAFPKDVQIEQQVKLHEAAYAEQSAALADLRRTIEQKKQAIKRTMSSRRADEVKMKPRIEIQQRHEQSKMSPAPKNDLARRPKKPETMKAEDAKRDESTQKKKVERKASSLPKKQLATPPAPIAPVSCQETRASLAGAGPAAVVATQAAVAARSSPPPPPPPPASMPAAPAVAASHVSTTSRSSLLTEITNGFALRKVETKQQPEPKPQPAASVGAGGLLNAIVDNPKFKSLKKQTENADADHEQDF</sequence>
<dbReference type="InParanoid" id="A0A0D2UD70"/>
<feature type="compositionally biased region" description="Low complexity" evidence="2">
    <location>
        <begin position="200"/>
        <end position="209"/>
    </location>
</feature>
<name>A0A0D2UD70_CAPO3</name>
<feature type="region of interest" description="Disordered" evidence="2">
    <location>
        <begin position="678"/>
        <end position="763"/>
    </location>
</feature>
<dbReference type="AlphaFoldDB" id="A0A0D2UD70"/>
<protein>
    <recommendedName>
        <fullName evidence="3">WH2 domain-containing protein</fullName>
    </recommendedName>
</protein>
<dbReference type="PROSITE" id="PS51082">
    <property type="entry name" value="WH2"/>
    <property type="match status" value="1"/>
</dbReference>
<feature type="region of interest" description="Disordered" evidence="2">
    <location>
        <begin position="837"/>
        <end position="858"/>
    </location>
</feature>
<evidence type="ECO:0000256" key="1">
    <source>
        <dbReference type="SAM" id="Coils"/>
    </source>
</evidence>
<feature type="coiled-coil region" evidence="1">
    <location>
        <begin position="326"/>
        <end position="353"/>
    </location>
</feature>
<dbReference type="Proteomes" id="UP000008743">
    <property type="component" value="Unassembled WGS sequence"/>
</dbReference>
<evidence type="ECO:0000313" key="5">
    <source>
        <dbReference type="Proteomes" id="UP000008743"/>
    </source>
</evidence>
<evidence type="ECO:0000259" key="3">
    <source>
        <dbReference type="PROSITE" id="PS51082"/>
    </source>
</evidence>
<feature type="region of interest" description="Disordered" evidence="2">
    <location>
        <begin position="186"/>
        <end position="209"/>
    </location>
</feature>
<reference evidence="5" key="1">
    <citation type="submission" date="2011-02" db="EMBL/GenBank/DDBJ databases">
        <title>The Genome Sequence of Capsaspora owczarzaki ATCC 30864.</title>
        <authorList>
            <person name="Russ C."/>
            <person name="Cuomo C."/>
            <person name="Burger G."/>
            <person name="Gray M.W."/>
            <person name="Holland P.W.H."/>
            <person name="King N."/>
            <person name="Lang F.B.F."/>
            <person name="Roger A.J."/>
            <person name="Ruiz-Trillo I."/>
            <person name="Young S.K."/>
            <person name="Zeng Q."/>
            <person name="Gargeya S."/>
            <person name="Alvarado L."/>
            <person name="Berlin A."/>
            <person name="Chapman S.B."/>
            <person name="Chen Z."/>
            <person name="Freedman E."/>
            <person name="Gellesch M."/>
            <person name="Goldberg J."/>
            <person name="Griggs A."/>
            <person name="Gujja S."/>
            <person name="Heilman E."/>
            <person name="Heiman D."/>
            <person name="Howarth C."/>
            <person name="Mehta T."/>
            <person name="Neiman D."/>
            <person name="Pearson M."/>
            <person name="Roberts A."/>
            <person name="Saif S."/>
            <person name="Shea T."/>
            <person name="Shenoy N."/>
            <person name="Sisk P."/>
            <person name="Stolte C."/>
            <person name="Sykes S."/>
            <person name="White J."/>
            <person name="Yandava C."/>
            <person name="Haas B."/>
            <person name="Nusbaum C."/>
            <person name="Birren B."/>
        </authorList>
    </citation>
    <scope>NUCLEOTIDE SEQUENCE</scope>
    <source>
        <strain evidence="5">ATCC 30864</strain>
    </source>
</reference>
<dbReference type="PANTHER" id="PTHR36721">
    <property type="entry name" value="PROLINE-RICH FAMILY PROTEIN"/>
    <property type="match status" value="1"/>
</dbReference>
<organism evidence="4 5">
    <name type="scientific">Capsaspora owczarzaki (strain ATCC 30864)</name>
    <dbReference type="NCBI Taxonomy" id="595528"/>
    <lineage>
        <taxon>Eukaryota</taxon>
        <taxon>Filasterea</taxon>
        <taxon>Capsaspora</taxon>
    </lineage>
</organism>
<dbReference type="EMBL" id="KE346364">
    <property type="protein sequence ID" value="KJE93011.1"/>
    <property type="molecule type" value="Genomic_DNA"/>
</dbReference>
<keyword evidence="1" id="KW-0175">Coiled coil</keyword>
<feature type="domain" description="WH2" evidence="3">
    <location>
        <begin position="820"/>
        <end position="837"/>
    </location>
</feature>